<reference evidence="6 7" key="1">
    <citation type="submission" date="2019-05" db="EMBL/GenBank/DDBJ databases">
        <title>Panacibacter sp. strain 17mud1-8 Genome sequencing and assembly.</title>
        <authorList>
            <person name="Chhetri G."/>
        </authorList>
    </citation>
    <scope>NUCLEOTIDE SEQUENCE [LARGE SCALE GENOMIC DNA]</scope>
    <source>
        <strain evidence="6 7">17mud1-8</strain>
    </source>
</reference>
<sequence length="182" mass="19922">MKFYFMAGCLLFTTACSNIQEQNDTNDSATKTTLAAPLYDSIHDGLIQTNSVTPQQIVDYAETLIGIPYKYASANPQQGFDCSGFITYVFNHFNIEVPRSSVEFTNAYPEVPVDSAKEGDLILFTGTDSTEKAVGHMGIIVSNSNGSIVFIHSTSGKANGVTITPLNDYYKSRFVKIVSIFK</sequence>
<dbReference type="PANTHER" id="PTHR47053:SF1">
    <property type="entry name" value="MUREIN DD-ENDOPEPTIDASE MEPH-RELATED"/>
    <property type="match status" value="1"/>
</dbReference>
<dbReference type="Gene3D" id="3.90.1720.10">
    <property type="entry name" value="endopeptidase domain like (from Nostoc punctiforme)"/>
    <property type="match status" value="1"/>
</dbReference>
<dbReference type="PROSITE" id="PS51935">
    <property type="entry name" value="NLPC_P60"/>
    <property type="match status" value="1"/>
</dbReference>
<dbReference type="Proteomes" id="UP000305848">
    <property type="component" value="Unassembled WGS sequence"/>
</dbReference>
<dbReference type="InterPro" id="IPR038765">
    <property type="entry name" value="Papain-like_cys_pep_sf"/>
</dbReference>
<evidence type="ECO:0000259" key="5">
    <source>
        <dbReference type="PROSITE" id="PS51935"/>
    </source>
</evidence>
<evidence type="ECO:0000313" key="6">
    <source>
        <dbReference type="EMBL" id="TKK71742.1"/>
    </source>
</evidence>
<evidence type="ECO:0000256" key="3">
    <source>
        <dbReference type="ARBA" id="ARBA00022801"/>
    </source>
</evidence>
<dbReference type="PANTHER" id="PTHR47053">
    <property type="entry name" value="MUREIN DD-ENDOPEPTIDASE MEPH-RELATED"/>
    <property type="match status" value="1"/>
</dbReference>
<keyword evidence="3" id="KW-0378">Hydrolase</keyword>
<dbReference type="RefSeq" id="WP_137259982.1">
    <property type="nucleotide sequence ID" value="NZ_SZQL01000001.1"/>
</dbReference>
<comment type="caution">
    <text evidence="6">The sequence shown here is derived from an EMBL/GenBank/DDBJ whole genome shotgun (WGS) entry which is preliminary data.</text>
</comment>
<keyword evidence="2" id="KW-0645">Protease</keyword>
<dbReference type="EMBL" id="SZQL01000001">
    <property type="protein sequence ID" value="TKK71742.1"/>
    <property type="molecule type" value="Genomic_DNA"/>
</dbReference>
<evidence type="ECO:0000256" key="4">
    <source>
        <dbReference type="ARBA" id="ARBA00022807"/>
    </source>
</evidence>
<feature type="domain" description="NlpC/P60" evidence="5">
    <location>
        <begin position="51"/>
        <end position="181"/>
    </location>
</feature>
<evidence type="ECO:0000313" key="7">
    <source>
        <dbReference type="Proteomes" id="UP000305848"/>
    </source>
</evidence>
<name>A0A4U3L9I4_9BACT</name>
<proteinExistence type="inferred from homology"/>
<organism evidence="6 7">
    <name type="scientific">Ilyomonas limi</name>
    <dbReference type="NCBI Taxonomy" id="2575867"/>
    <lineage>
        <taxon>Bacteria</taxon>
        <taxon>Pseudomonadati</taxon>
        <taxon>Bacteroidota</taxon>
        <taxon>Chitinophagia</taxon>
        <taxon>Chitinophagales</taxon>
        <taxon>Chitinophagaceae</taxon>
        <taxon>Ilyomonas</taxon>
    </lineage>
</organism>
<dbReference type="InterPro" id="IPR051202">
    <property type="entry name" value="Peptidase_C40"/>
</dbReference>
<dbReference type="OrthoDB" id="9807055at2"/>
<dbReference type="GO" id="GO:0006508">
    <property type="term" value="P:proteolysis"/>
    <property type="evidence" value="ECO:0007669"/>
    <property type="project" value="UniProtKB-KW"/>
</dbReference>
<accession>A0A4U3L9I4</accession>
<dbReference type="Pfam" id="PF00877">
    <property type="entry name" value="NLPC_P60"/>
    <property type="match status" value="1"/>
</dbReference>
<gene>
    <name evidence="6" type="ORF">FC093_01590</name>
</gene>
<dbReference type="PROSITE" id="PS51257">
    <property type="entry name" value="PROKAR_LIPOPROTEIN"/>
    <property type="match status" value="1"/>
</dbReference>
<keyword evidence="4" id="KW-0788">Thiol protease</keyword>
<protein>
    <submittedName>
        <fullName evidence="6">NlpC/P60 family protein</fullName>
    </submittedName>
</protein>
<keyword evidence="7" id="KW-1185">Reference proteome</keyword>
<comment type="similarity">
    <text evidence="1">Belongs to the peptidase C40 family.</text>
</comment>
<dbReference type="InterPro" id="IPR000064">
    <property type="entry name" value="NLP_P60_dom"/>
</dbReference>
<dbReference type="AlphaFoldDB" id="A0A4U3L9I4"/>
<evidence type="ECO:0000256" key="2">
    <source>
        <dbReference type="ARBA" id="ARBA00022670"/>
    </source>
</evidence>
<dbReference type="SUPFAM" id="SSF54001">
    <property type="entry name" value="Cysteine proteinases"/>
    <property type="match status" value="1"/>
</dbReference>
<dbReference type="GO" id="GO:0008234">
    <property type="term" value="F:cysteine-type peptidase activity"/>
    <property type="evidence" value="ECO:0007669"/>
    <property type="project" value="UniProtKB-KW"/>
</dbReference>
<evidence type="ECO:0000256" key="1">
    <source>
        <dbReference type="ARBA" id="ARBA00007074"/>
    </source>
</evidence>